<dbReference type="Pfam" id="PF00672">
    <property type="entry name" value="HAMP"/>
    <property type="match status" value="1"/>
</dbReference>
<comment type="caution">
    <text evidence="18">The sequence shown here is derived from an EMBL/GenBank/DDBJ whole genome shotgun (WGS) entry which is preliminary data.</text>
</comment>
<evidence type="ECO:0000256" key="13">
    <source>
        <dbReference type="ARBA" id="ARBA00023136"/>
    </source>
</evidence>
<dbReference type="InterPro" id="IPR050398">
    <property type="entry name" value="HssS/ArlS-like"/>
</dbReference>
<evidence type="ECO:0000256" key="9">
    <source>
        <dbReference type="ARBA" id="ARBA00022777"/>
    </source>
</evidence>
<dbReference type="AlphaFoldDB" id="A0A1G1WHP2"/>
<dbReference type="Proteomes" id="UP000177900">
    <property type="component" value="Unassembled WGS sequence"/>
</dbReference>
<evidence type="ECO:0000256" key="1">
    <source>
        <dbReference type="ARBA" id="ARBA00000085"/>
    </source>
</evidence>
<dbReference type="CDD" id="cd06225">
    <property type="entry name" value="HAMP"/>
    <property type="match status" value="1"/>
</dbReference>
<dbReference type="PRINTS" id="PR00344">
    <property type="entry name" value="BCTRLSENSOR"/>
</dbReference>
<feature type="transmembrane region" description="Helical" evidence="15">
    <location>
        <begin position="20"/>
        <end position="38"/>
    </location>
</feature>
<dbReference type="GO" id="GO:0000155">
    <property type="term" value="F:phosphorelay sensor kinase activity"/>
    <property type="evidence" value="ECO:0007669"/>
    <property type="project" value="InterPro"/>
</dbReference>
<evidence type="ECO:0000259" key="16">
    <source>
        <dbReference type="PROSITE" id="PS50109"/>
    </source>
</evidence>
<dbReference type="InterPro" id="IPR003660">
    <property type="entry name" value="HAMP_dom"/>
</dbReference>
<dbReference type="InterPro" id="IPR036097">
    <property type="entry name" value="HisK_dim/P_sf"/>
</dbReference>
<keyword evidence="13 15" id="KW-0472">Membrane</keyword>
<dbReference type="Gene3D" id="3.30.565.10">
    <property type="entry name" value="Histidine kinase-like ATPase, C-terminal domain"/>
    <property type="match status" value="1"/>
</dbReference>
<evidence type="ECO:0000256" key="6">
    <source>
        <dbReference type="ARBA" id="ARBA00022679"/>
    </source>
</evidence>
<dbReference type="EC" id="2.7.13.3" evidence="3"/>
<feature type="transmembrane region" description="Helical" evidence="15">
    <location>
        <begin position="182"/>
        <end position="204"/>
    </location>
</feature>
<evidence type="ECO:0000256" key="11">
    <source>
        <dbReference type="ARBA" id="ARBA00022989"/>
    </source>
</evidence>
<dbReference type="Pfam" id="PF00512">
    <property type="entry name" value="HisKA"/>
    <property type="match status" value="1"/>
</dbReference>
<dbReference type="PROSITE" id="PS50109">
    <property type="entry name" value="HIS_KIN"/>
    <property type="match status" value="1"/>
</dbReference>
<dbReference type="SUPFAM" id="SSF47384">
    <property type="entry name" value="Homodimeric domain of signal transducing histidine kinase"/>
    <property type="match status" value="1"/>
</dbReference>
<evidence type="ECO:0000259" key="17">
    <source>
        <dbReference type="PROSITE" id="PS50885"/>
    </source>
</evidence>
<gene>
    <name evidence="18" type="ORF">A2864_01735</name>
</gene>
<comment type="catalytic activity">
    <reaction evidence="1">
        <text>ATP + protein L-histidine = ADP + protein N-phospho-L-histidine.</text>
        <dbReference type="EC" id="2.7.13.3"/>
    </reaction>
</comment>
<keyword evidence="12" id="KW-0902">Two-component regulatory system</keyword>
<keyword evidence="14" id="KW-0175">Coiled coil</keyword>
<feature type="domain" description="Histidine kinase" evidence="16">
    <location>
        <begin position="273"/>
        <end position="491"/>
    </location>
</feature>
<keyword evidence="10" id="KW-0067">ATP-binding</keyword>
<sequence>MKIRWNPLSFRHSLRIKFSLTTAAIFLVIFGLASFVLIRQNINFQKQSLLERANTFSNLGTKPIGDSYNSYFQAGFLRFREQLVDTLALNDDITRLQIISVEGDILFDTINLDRQGEDIVNKIEDFKILQAVSSNRPTQLTGKNGDIGEIIVPYSDDFGARPFSIRYFISYQSIYKNIDQTILTIIFLTFLVFVMTMATMVFLVDRAILRPLGKVVSAAKGISQGDLKRKIELNTGDELTDLASSLNQMTQSLQSSIESLKQLDELKDEFVLLASHNLRTPLTVIKSYLSNLQKNKSLDEEAKNEAEKILEGARELDTLTESLINLVSLEKEKQTLSKSRTDLSELIFEVVKELEVKARSREIKIVFKQPASKIPKAFIDKRRIKQALVSLVDNAVKFSPNGKRVIINLDKKDGEILLSISDGGIGISEKERSEVFQKFHRATDILTYNYEGIGLGLYLTKLIIETHQGKIWFESAPQKGTTFYVTLPIESV</sequence>
<dbReference type="SMART" id="SM00388">
    <property type="entry name" value="HisKA"/>
    <property type="match status" value="1"/>
</dbReference>
<evidence type="ECO:0000256" key="15">
    <source>
        <dbReference type="SAM" id="Phobius"/>
    </source>
</evidence>
<keyword evidence="11 15" id="KW-1133">Transmembrane helix</keyword>
<evidence type="ECO:0000256" key="12">
    <source>
        <dbReference type="ARBA" id="ARBA00023012"/>
    </source>
</evidence>
<name>A0A1G1WHP2_9BACT</name>
<dbReference type="Pfam" id="PF02518">
    <property type="entry name" value="HATPase_c"/>
    <property type="match status" value="1"/>
</dbReference>
<keyword evidence="4" id="KW-1003">Cell membrane</keyword>
<keyword evidence="9" id="KW-0418">Kinase</keyword>
<organism evidence="18 19">
    <name type="scientific">Candidatus Woykebacteria bacterium RIFCSPHIGHO2_01_FULL_39_12</name>
    <dbReference type="NCBI Taxonomy" id="1802599"/>
    <lineage>
        <taxon>Bacteria</taxon>
        <taxon>Candidatus Woykeibacteriota</taxon>
    </lineage>
</organism>
<dbReference type="FunFam" id="3.30.565.10:FF:000023">
    <property type="entry name" value="PAS domain-containing sensor histidine kinase"/>
    <property type="match status" value="1"/>
</dbReference>
<reference evidence="18 19" key="1">
    <citation type="journal article" date="2016" name="Nat. Commun.">
        <title>Thousands of microbial genomes shed light on interconnected biogeochemical processes in an aquifer system.</title>
        <authorList>
            <person name="Anantharaman K."/>
            <person name="Brown C.T."/>
            <person name="Hug L.A."/>
            <person name="Sharon I."/>
            <person name="Castelle C.J."/>
            <person name="Probst A.J."/>
            <person name="Thomas B.C."/>
            <person name="Singh A."/>
            <person name="Wilkins M.J."/>
            <person name="Karaoz U."/>
            <person name="Brodie E.L."/>
            <person name="Williams K.H."/>
            <person name="Hubbard S.S."/>
            <person name="Banfield J.F."/>
        </authorList>
    </citation>
    <scope>NUCLEOTIDE SEQUENCE [LARGE SCALE GENOMIC DNA]</scope>
</reference>
<evidence type="ECO:0000256" key="3">
    <source>
        <dbReference type="ARBA" id="ARBA00012438"/>
    </source>
</evidence>
<evidence type="ECO:0000313" key="19">
    <source>
        <dbReference type="Proteomes" id="UP000177900"/>
    </source>
</evidence>
<dbReference type="PANTHER" id="PTHR45528">
    <property type="entry name" value="SENSOR HISTIDINE KINASE CPXA"/>
    <property type="match status" value="1"/>
</dbReference>
<proteinExistence type="predicted"/>
<dbReference type="InterPro" id="IPR003661">
    <property type="entry name" value="HisK_dim/P_dom"/>
</dbReference>
<dbReference type="SUPFAM" id="SSF55874">
    <property type="entry name" value="ATPase domain of HSP90 chaperone/DNA topoisomerase II/histidine kinase"/>
    <property type="match status" value="1"/>
</dbReference>
<dbReference type="InterPro" id="IPR036890">
    <property type="entry name" value="HATPase_C_sf"/>
</dbReference>
<keyword evidence="8" id="KW-0547">Nucleotide-binding</keyword>
<dbReference type="InterPro" id="IPR003594">
    <property type="entry name" value="HATPase_dom"/>
</dbReference>
<dbReference type="EMBL" id="MHCV01000037">
    <property type="protein sequence ID" value="OGY27226.1"/>
    <property type="molecule type" value="Genomic_DNA"/>
</dbReference>
<accession>A0A1G1WHP2</accession>
<dbReference type="Gene3D" id="1.10.287.130">
    <property type="match status" value="1"/>
</dbReference>
<dbReference type="SMART" id="SM00304">
    <property type="entry name" value="HAMP"/>
    <property type="match status" value="1"/>
</dbReference>
<evidence type="ECO:0000256" key="5">
    <source>
        <dbReference type="ARBA" id="ARBA00022553"/>
    </source>
</evidence>
<comment type="subcellular location">
    <subcellularLocation>
        <location evidence="2">Cell membrane</location>
        <topology evidence="2">Multi-pass membrane protein</topology>
    </subcellularLocation>
</comment>
<dbReference type="Gene3D" id="6.10.340.10">
    <property type="match status" value="1"/>
</dbReference>
<dbReference type="PANTHER" id="PTHR45528:SF1">
    <property type="entry name" value="SENSOR HISTIDINE KINASE CPXA"/>
    <property type="match status" value="1"/>
</dbReference>
<evidence type="ECO:0000256" key="2">
    <source>
        <dbReference type="ARBA" id="ARBA00004651"/>
    </source>
</evidence>
<feature type="coiled-coil region" evidence="14">
    <location>
        <begin position="289"/>
        <end position="346"/>
    </location>
</feature>
<evidence type="ECO:0000256" key="4">
    <source>
        <dbReference type="ARBA" id="ARBA00022475"/>
    </source>
</evidence>
<dbReference type="SMART" id="SM00387">
    <property type="entry name" value="HATPase_c"/>
    <property type="match status" value="1"/>
</dbReference>
<dbReference type="InterPro" id="IPR005467">
    <property type="entry name" value="His_kinase_dom"/>
</dbReference>
<evidence type="ECO:0000256" key="8">
    <source>
        <dbReference type="ARBA" id="ARBA00022741"/>
    </source>
</evidence>
<keyword evidence="7 15" id="KW-0812">Transmembrane</keyword>
<evidence type="ECO:0000256" key="10">
    <source>
        <dbReference type="ARBA" id="ARBA00022840"/>
    </source>
</evidence>
<dbReference type="GO" id="GO:0005524">
    <property type="term" value="F:ATP binding"/>
    <property type="evidence" value="ECO:0007669"/>
    <property type="project" value="UniProtKB-KW"/>
</dbReference>
<evidence type="ECO:0000313" key="18">
    <source>
        <dbReference type="EMBL" id="OGY27226.1"/>
    </source>
</evidence>
<keyword evidence="5" id="KW-0597">Phosphoprotein</keyword>
<dbReference type="GO" id="GO:0005886">
    <property type="term" value="C:plasma membrane"/>
    <property type="evidence" value="ECO:0007669"/>
    <property type="project" value="UniProtKB-SubCell"/>
</dbReference>
<dbReference type="PROSITE" id="PS50885">
    <property type="entry name" value="HAMP"/>
    <property type="match status" value="1"/>
</dbReference>
<evidence type="ECO:0000256" key="14">
    <source>
        <dbReference type="SAM" id="Coils"/>
    </source>
</evidence>
<protein>
    <recommendedName>
        <fullName evidence="3">histidine kinase</fullName>
        <ecNumber evidence="3">2.7.13.3</ecNumber>
    </recommendedName>
</protein>
<feature type="domain" description="HAMP" evidence="17">
    <location>
        <begin position="206"/>
        <end position="258"/>
    </location>
</feature>
<evidence type="ECO:0000256" key="7">
    <source>
        <dbReference type="ARBA" id="ARBA00022692"/>
    </source>
</evidence>
<dbReference type="SUPFAM" id="SSF158472">
    <property type="entry name" value="HAMP domain-like"/>
    <property type="match status" value="1"/>
</dbReference>
<dbReference type="InterPro" id="IPR004358">
    <property type="entry name" value="Sig_transdc_His_kin-like_C"/>
</dbReference>
<dbReference type="CDD" id="cd00082">
    <property type="entry name" value="HisKA"/>
    <property type="match status" value="1"/>
</dbReference>
<keyword evidence="6" id="KW-0808">Transferase</keyword>